<accession>B9XAH9</accession>
<dbReference type="RefSeq" id="WP_007412827.1">
    <property type="nucleotide sequence ID" value="NZ_ABOX02000002.1"/>
</dbReference>
<gene>
    <name evidence="3" type="ORF">Cflav_PD5649</name>
</gene>
<sequence length="254" mass="27432" precursor="true">MRAPEAVIALLLFAASVVAPAARSPVQVYPSGPTVPENLLRIELRFSTPLRPPLSIEHVKLTNVDGVEISGAFLDLLLPSRDGKRVTILMHPGRVKSGVGANLNLGRALRAGDTVVLVINHPALAKSIRKAWQVTAFDAESPQPANWTFKLPRRGSRIPILLRLDAPISSSAEGLIAIRGPDGRRLAGDALLESGETVWRFVPARPWLAGSYAVVTHPDLEDSAGNRPSAPFEVSDASQVRREEGTVQPFELFK</sequence>
<keyword evidence="4" id="KW-1185">Reference proteome</keyword>
<dbReference type="AlphaFoldDB" id="B9XAH9"/>
<name>B9XAH9_PEDPL</name>
<feature type="region of interest" description="Disordered" evidence="1">
    <location>
        <begin position="222"/>
        <end position="254"/>
    </location>
</feature>
<evidence type="ECO:0000256" key="2">
    <source>
        <dbReference type="SAM" id="SignalP"/>
    </source>
</evidence>
<proteinExistence type="predicted"/>
<evidence type="ECO:0008006" key="5">
    <source>
        <dbReference type="Google" id="ProtNLM"/>
    </source>
</evidence>
<evidence type="ECO:0000256" key="1">
    <source>
        <dbReference type="SAM" id="MobiDB-lite"/>
    </source>
</evidence>
<protein>
    <recommendedName>
        <fullName evidence="5">SbsA Ig-like domain-containing protein</fullName>
    </recommendedName>
</protein>
<evidence type="ECO:0000313" key="4">
    <source>
        <dbReference type="Proteomes" id="UP000003688"/>
    </source>
</evidence>
<reference evidence="3 4" key="1">
    <citation type="journal article" date="2011" name="J. Bacteriol.">
        <title>Genome sequence of 'Pedosphaera parvula' Ellin514, an aerobic Verrucomicrobial isolate from pasture soil.</title>
        <authorList>
            <person name="Kant R."/>
            <person name="van Passel M.W."/>
            <person name="Sangwan P."/>
            <person name="Palva A."/>
            <person name="Lucas S."/>
            <person name="Copeland A."/>
            <person name="Lapidus A."/>
            <person name="Glavina Del Rio T."/>
            <person name="Dalin E."/>
            <person name="Tice H."/>
            <person name="Bruce D."/>
            <person name="Goodwin L."/>
            <person name="Pitluck S."/>
            <person name="Chertkov O."/>
            <person name="Larimer F.W."/>
            <person name="Land M.L."/>
            <person name="Hauser L."/>
            <person name="Brettin T.S."/>
            <person name="Detter J.C."/>
            <person name="Han S."/>
            <person name="de Vos W.M."/>
            <person name="Janssen P.H."/>
            <person name="Smidt H."/>
        </authorList>
    </citation>
    <scope>NUCLEOTIDE SEQUENCE [LARGE SCALE GENOMIC DNA]</scope>
    <source>
        <strain evidence="3 4">Ellin514</strain>
    </source>
</reference>
<comment type="caution">
    <text evidence="3">The sequence shown here is derived from an EMBL/GenBank/DDBJ whole genome shotgun (WGS) entry which is preliminary data.</text>
</comment>
<feature type="signal peptide" evidence="2">
    <location>
        <begin position="1"/>
        <end position="21"/>
    </location>
</feature>
<dbReference type="EMBL" id="ABOX02000002">
    <property type="protein sequence ID" value="EEF63014.1"/>
    <property type="molecule type" value="Genomic_DNA"/>
</dbReference>
<evidence type="ECO:0000313" key="3">
    <source>
        <dbReference type="EMBL" id="EEF63014.1"/>
    </source>
</evidence>
<dbReference type="STRING" id="320771.Cflav_PD5649"/>
<dbReference type="OrthoDB" id="246488at2"/>
<feature type="chain" id="PRO_5002892877" description="SbsA Ig-like domain-containing protein" evidence="2">
    <location>
        <begin position="22"/>
        <end position="254"/>
    </location>
</feature>
<organism evidence="3 4">
    <name type="scientific">Pedosphaera parvula (strain Ellin514)</name>
    <dbReference type="NCBI Taxonomy" id="320771"/>
    <lineage>
        <taxon>Bacteria</taxon>
        <taxon>Pseudomonadati</taxon>
        <taxon>Verrucomicrobiota</taxon>
        <taxon>Pedosphaerae</taxon>
        <taxon>Pedosphaerales</taxon>
        <taxon>Pedosphaeraceae</taxon>
        <taxon>Pedosphaera</taxon>
    </lineage>
</organism>
<dbReference type="Proteomes" id="UP000003688">
    <property type="component" value="Unassembled WGS sequence"/>
</dbReference>
<keyword evidence="2" id="KW-0732">Signal</keyword>